<evidence type="ECO:0008006" key="3">
    <source>
        <dbReference type="Google" id="ProtNLM"/>
    </source>
</evidence>
<keyword evidence="2" id="KW-1185">Reference proteome</keyword>
<dbReference type="RefSeq" id="WP_100383604.1">
    <property type="nucleotide sequence ID" value="NZ_LT629750.1"/>
</dbReference>
<protein>
    <recommendedName>
        <fullName evidence="3">Glycine zipper</fullName>
    </recommendedName>
</protein>
<sequence length="110" mass="11337">MTTKIRALTLPTRSAQRTYLATAAFALALLALPHLGHAQGIVGGAEQGSREGGRAAGPVGAVVGGAVGAGVGGAVGAVDGVLGIPNRGYYHRGYGCRGYYNRYHHFHCYR</sequence>
<dbReference type="EMBL" id="LT629750">
    <property type="protein sequence ID" value="SDS88047.1"/>
    <property type="molecule type" value="Genomic_DNA"/>
</dbReference>
<evidence type="ECO:0000313" key="2">
    <source>
        <dbReference type="Proteomes" id="UP000243904"/>
    </source>
</evidence>
<dbReference type="AlphaFoldDB" id="A0A1H1VT13"/>
<proteinExistence type="predicted"/>
<dbReference type="Proteomes" id="UP000243904">
    <property type="component" value="Chromosome I"/>
</dbReference>
<organism evidence="1 2">
    <name type="scientific">Bradyrhizobium canariense</name>
    <dbReference type="NCBI Taxonomy" id="255045"/>
    <lineage>
        <taxon>Bacteria</taxon>
        <taxon>Pseudomonadati</taxon>
        <taxon>Pseudomonadota</taxon>
        <taxon>Alphaproteobacteria</taxon>
        <taxon>Hyphomicrobiales</taxon>
        <taxon>Nitrobacteraceae</taxon>
        <taxon>Bradyrhizobium</taxon>
    </lineage>
</organism>
<gene>
    <name evidence="1" type="ORF">SAMN05444158_3545</name>
</gene>
<name>A0A1H1VT13_9BRAD</name>
<accession>A0A1H1VT13</accession>
<evidence type="ECO:0000313" key="1">
    <source>
        <dbReference type="EMBL" id="SDS88047.1"/>
    </source>
</evidence>
<reference evidence="2" key="1">
    <citation type="submission" date="2016-10" db="EMBL/GenBank/DDBJ databases">
        <authorList>
            <person name="Varghese N."/>
            <person name="Submissions S."/>
        </authorList>
    </citation>
    <scope>NUCLEOTIDE SEQUENCE [LARGE SCALE GENOMIC DNA]</scope>
    <source>
        <strain evidence="2">GAS369</strain>
    </source>
</reference>